<keyword evidence="2" id="KW-1185">Reference proteome</keyword>
<dbReference type="EMBL" id="PJNW01000014">
    <property type="protein sequence ID" value="PKR88052.1"/>
    <property type="molecule type" value="Genomic_DNA"/>
</dbReference>
<comment type="caution">
    <text evidence="1">The sequence shown here is derived from an EMBL/GenBank/DDBJ whole genome shotgun (WGS) entry which is preliminary data.</text>
</comment>
<reference evidence="1 2" key="1">
    <citation type="submission" date="2017-12" db="EMBL/GenBank/DDBJ databases">
        <title>Anaerobic carbon monoxide metabolism by Pleomorphomonas carboxyditropha sp. nov., a new mesophilic hydrogenogenic carboxidotroph.</title>
        <authorList>
            <person name="Esquivel-Elizondo S."/>
            <person name="Krajmalnik-Brown R."/>
        </authorList>
    </citation>
    <scope>NUCLEOTIDE SEQUENCE [LARGE SCALE GENOMIC DNA]</scope>
    <source>
        <strain evidence="1 2">R5-392</strain>
    </source>
</reference>
<accession>A0A1I4RUP9</accession>
<proteinExistence type="predicted"/>
<dbReference type="RefSeq" id="WP_101290454.1">
    <property type="nucleotide sequence ID" value="NZ_FOUQ01000002.1"/>
</dbReference>
<evidence type="ECO:0000313" key="1">
    <source>
        <dbReference type="EMBL" id="PKR88052.1"/>
    </source>
</evidence>
<dbReference type="Pfam" id="PF06906">
    <property type="entry name" value="DUF1272"/>
    <property type="match status" value="1"/>
</dbReference>
<organism evidence="1 2">
    <name type="scientific">Pleomorphomonas diazotrophica</name>
    <dbReference type="NCBI Taxonomy" id="1166257"/>
    <lineage>
        <taxon>Bacteria</taxon>
        <taxon>Pseudomonadati</taxon>
        <taxon>Pseudomonadota</taxon>
        <taxon>Alphaproteobacteria</taxon>
        <taxon>Hyphomicrobiales</taxon>
        <taxon>Pleomorphomonadaceae</taxon>
        <taxon>Pleomorphomonas</taxon>
    </lineage>
</organism>
<name>A0A1I4RUP9_9HYPH</name>
<dbReference type="OrthoDB" id="9808883at2"/>
<dbReference type="InterPro" id="IPR010696">
    <property type="entry name" value="DUF1272"/>
</dbReference>
<gene>
    <name evidence="1" type="ORF">CXZ10_16475</name>
</gene>
<protein>
    <submittedName>
        <fullName evidence="1">DUF1272 domain-containing protein</fullName>
    </submittedName>
</protein>
<sequence>MALELRPNCECCDRNLPPDAEAYICSFECTWCPDCTTGVLNGVCPNCGGELVRRPVRPAGKLAANPASTVRVFKGEPCSPRAA</sequence>
<dbReference type="AlphaFoldDB" id="A0A1I4RUP9"/>
<dbReference type="Proteomes" id="UP000233491">
    <property type="component" value="Unassembled WGS sequence"/>
</dbReference>
<evidence type="ECO:0000313" key="2">
    <source>
        <dbReference type="Proteomes" id="UP000233491"/>
    </source>
</evidence>